<dbReference type="Gene3D" id="1.20.1420.30">
    <property type="entry name" value="NCX, central ion-binding region"/>
    <property type="match status" value="1"/>
</dbReference>
<dbReference type="RefSeq" id="WP_311692504.1">
    <property type="nucleotide sequence ID" value="NZ_JAVRHL010000003.1"/>
</dbReference>
<dbReference type="NCBIfam" id="TIGR00367">
    <property type="entry name" value="calcium/sodium antiporter"/>
    <property type="match status" value="1"/>
</dbReference>
<feature type="transmembrane region" description="Helical" evidence="5">
    <location>
        <begin position="200"/>
        <end position="223"/>
    </location>
</feature>
<evidence type="ECO:0000256" key="1">
    <source>
        <dbReference type="ARBA" id="ARBA00004141"/>
    </source>
</evidence>
<accession>A0ABU3DJ14</accession>
<evidence type="ECO:0000313" key="7">
    <source>
        <dbReference type="EMBL" id="MDT0683708.1"/>
    </source>
</evidence>
<dbReference type="InterPro" id="IPR004837">
    <property type="entry name" value="NaCa_Exmemb"/>
</dbReference>
<dbReference type="EMBL" id="JAVRHL010000003">
    <property type="protein sequence ID" value="MDT0683708.1"/>
    <property type="molecule type" value="Genomic_DNA"/>
</dbReference>
<keyword evidence="8" id="KW-1185">Reference proteome</keyword>
<feature type="transmembrane region" description="Helical" evidence="5">
    <location>
        <begin position="127"/>
        <end position="143"/>
    </location>
</feature>
<dbReference type="Pfam" id="PF01699">
    <property type="entry name" value="Na_Ca_ex"/>
    <property type="match status" value="2"/>
</dbReference>
<protein>
    <submittedName>
        <fullName evidence="7">Calcium/sodium antiporter</fullName>
    </submittedName>
</protein>
<name>A0ABU3DJ14_9RHOB</name>
<dbReference type="PANTHER" id="PTHR10846">
    <property type="entry name" value="SODIUM/POTASSIUM/CALCIUM EXCHANGER"/>
    <property type="match status" value="1"/>
</dbReference>
<gene>
    <name evidence="7" type="ORF">RM543_13535</name>
</gene>
<keyword evidence="3 5" id="KW-1133">Transmembrane helix</keyword>
<feature type="transmembrane region" description="Helical" evidence="5">
    <location>
        <begin position="164"/>
        <end position="188"/>
    </location>
</feature>
<feature type="transmembrane region" description="Helical" evidence="5">
    <location>
        <begin position="75"/>
        <end position="93"/>
    </location>
</feature>
<comment type="subcellular location">
    <subcellularLocation>
        <location evidence="1">Membrane</location>
        <topology evidence="1">Multi-pass membrane protein</topology>
    </subcellularLocation>
</comment>
<proteinExistence type="predicted"/>
<feature type="transmembrane region" description="Helical" evidence="5">
    <location>
        <begin position="264"/>
        <end position="284"/>
    </location>
</feature>
<feature type="transmembrane region" description="Helical" evidence="5">
    <location>
        <begin position="102"/>
        <end position="121"/>
    </location>
</feature>
<reference evidence="7 8" key="1">
    <citation type="submission" date="2023-09" db="EMBL/GenBank/DDBJ databases">
        <authorList>
            <person name="Rey-Velasco X."/>
        </authorList>
    </citation>
    <scope>NUCLEOTIDE SEQUENCE [LARGE SCALE GENOMIC DNA]</scope>
    <source>
        <strain evidence="7 8">F158</strain>
    </source>
</reference>
<comment type="caution">
    <text evidence="7">The sequence shown here is derived from an EMBL/GenBank/DDBJ whole genome shotgun (WGS) entry which is preliminary data.</text>
</comment>
<dbReference type="InterPro" id="IPR004481">
    <property type="entry name" value="K/Na/Ca-exchanger"/>
</dbReference>
<evidence type="ECO:0000256" key="4">
    <source>
        <dbReference type="ARBA" id="ARBA00023136"/>
    </source>
</evidence>
<feature type="transmembrane region" description="Helical" evidence="5">
    <location>
        <begin position="291"/>
        <end position="311"/>
    </location>
</feature>
<evidence type="ECO:0000256" key="3">
    <source>
        <dbReference type="ARBA" id="ARBA00022989"/>
    </source>
</evidence>
<evidence type="ECO:0000259" key="6">
    <source>
        <dbReference type="Pfam" id="PF01699"/>
    </source>
</evidence>
<evidence type="ECO:0000313" key="8">
    <source>
        <dbReference type="Proteomes" id="UP001265259"/>
    </source>
</evidence>
<sequence>MILSIGAGLVLLALGGEGLVRGAVALAARLGMSPLLIGLTVVGFGTSTPELFTSLRAAFAGAPGIAVGNVVGSNIANILLILGVAALIAPVMVSPSAFRRDGLSLGLATLAAAIVVLIGVLTRGAGLPLLVGLAVYLFVAYRLEMRAGRPEAAPPDAPGAGLPVALLYAVGGIAMTVLGAGLLVGGATDLARMWGVPDTVIGLTLVAIGTSLPELVTSVIAALRGQGDLAFGNVVGSNIYNILGILGATALVKPIPVPAQIARVDIWIMAGATLVLVAVAVTGWRIRRWEGGLLLALYLGYVAWLGVGAIGGV</sequence>
<organism evidence="7 8">
    <name type="scientific">Tropicimonas omnivorans</name>
    <dbReference type="NCBI Taxonomy" id="3075590"/>
    <lineage>
        <taxon>Bacteria</taxon>
        <taxon>Pseudomonadati</taxon>
        <taxon>Pseudomonadota</taxon>
        <taxon>Alphaproteobacteria</taxon>
        <taxon>Rhodobacterales</taxon>
        <taxon>Roseobacteraceae</taxon>
        <taxon>Tropicimonas</taxon>
    </lineage>
</organism>
<keyword evidence="2 5" id="KW-0812">Transmembrane</keyword>
<feature type="domain" description="Sodium/calcium exchanger membrane region" evidence="6">
    <location>
        <begin position="165"/>
        <end position="305"/>
    </location>
</feature>
<keyword evidence="4 5" id="KW-0472">Membrane</keyword>
<dbReference type="InterPro" id="IPR044880">
    <property type="entry name" value="NCX_ion-bd_dom_sf"/>
</dbReference>
<dbReference type="Proteomes" id="UP001265259">
    <property type="component" value="Unassembled WGS sequence"/>
</dbReference>
<evidence type="ECO:0000256" key="2">
    <source>
        <dbReference type="ARBA" id="ARBA00022692"/>
    </source>
</evidence>
<feature type="domain" description="Sodium/calcium exchanger membrane region" evidence="6">
    <location>
        <begin position="3"/>
        <end position="141"/>
    </location>
</feature>
<feature type="transmembrane region" description="Helical" evidence="5">
    <location>
        <begin position="230"/>
        <end position="252"/>
    </location>
</feature>
<dbReference type="PANTHER" id="PTHR10846:SF8">
    <property type="entry name" value="INNER MEMBRANE PROTEIN YRBG"/>
    <property type="match status" value="1"/>
</dbReference>
<evidence type="ECO:0000256" key="5">
    <source>
        <dbReference type="SAM" id="Phobius"/>
    </source>
</evidence>